<comment type="caution">
    <text evidence="3">The sequence shown here is derived from an EMBL/GenBank/DDBJ whole genome shotgun (WGS) entry which is preliminary data.</text>
</comment>
<evidence type="ECO:0000313" key="4">
    <source>
        <dbReference type="Proteomes" id="UP000252189"/>
    </source>
</evidence>
<dbReference type="InterPro" id="IPR010995">
    <property type="entry name" value="DNA_repair_Rad51/TF_NusA_a-hlx"/>
</dbReference>
<dbReference type="Gene3D" id="1.10.150.20">
    <property type="entry name" value="5' to 3' exonuclease, C-terminal subdomain"/>
    <property type="match status" value="1"/>
</dbReference>
<evidence type="ECO:0000259" key="2">
    <source>
        <dbReference type="Pfam" id="PF13360"/>
    </source>
</evidence>
<dbReference type="SMART" id="SM00564">
    <property type="entry name" value="PQQ"/>
    <property type="match status" value="8"/>
</dbReference>
<dbReference type="InterPro" id="IPR011047">
    <property type="entry name" value="Quinoprotein_ADH-like_sf"/>
</dbReference>
<feature type="compositionally biased region" description="Polar residues" evidence="1">
    <location>
        <begin position="428"/>
        <end position="444"/>
    </location>
</feature>
<name>A0A368N3X6_9EURY</name>
<dbReference type="Gene3D" id="2.130.10.10">
    <property type="entry name" value="YVTN repeat-like/Quinoprotein amine dehydrogenase"/>
    <property type="match status" value="2"/>
</dbReference>
<evidence type="ECO:0000313" key="3">
    <source>
        <dbReference type="EMBL" id="RCU44215.1"/>
    </source>
</evidence>
<dbReference type="EMBL" id="QPHM01000003">
    <property type="protein sequence ID" value="RCU44215.1"/>
    <property type="molecule type" value="Genomic_DNA"/>
</dbReference>
<dbReference type="GO" id="GO:0000166">
    <property type="term" value="F:nucleotide binding"/>
    <property type="evidence" value="ECO:0007669"/>
    <property type="project" value="InterPro"/>
</dbReference>
<dbReference type="Pfam" id="PF13360">
    <property type="entry name" value="PQQ_2"/>
    <property type="match status" value="1"/>
</dbReference>
<dbReference type="InterPro" id="IPR015943">
    <property type="entry name" value="WD40/YVTN_repeat-like_dom_sf"/>
</dbReference>
<dbReference type="SUPFAM" id="SSF47794">
    <property type="entry name" value="Rad51 N-terminal domain-like"/>
    <property type="match status" value="1"/>
</dbReference>
<feature type="compositionally biased region" description="Basic and acidic residues" evidence="1">
    <location>
        <begin position="487"/>
        <end position="501"/>
    </location>
</feature>
<organism evidence="3 4">
    <name type="scientific">Haloplanus salinus</name>
    <dbReference type="NCBI Taxonomy" id="1126245"/>
    <lineage>
        <taxon>Archaea</taxon>
        <taxon>Methanobacteriati</taxon>
        <taxon>Methanobacteriota</taxon>
        <taxon>Stenosarchaea group</taxon>
        <taxon>Halobacteria</taxon>
        <taxon>Halobacteriales</taxon>
        <taxon>Haloferacaceae</taxon>
        <taxon>Haloplanus</taxon>
    </lineage>
</organism>
<feature type="domain" description="Pyrrolo-quinoline quinone repeat" evidence="2">
    <location>
        <begin position="173"/>
        <end position="378"/>
    </location>
</feature>
<evidence type="ECO:0000256" key="1">
    <source>
        <dbReference type="SAM" id="MobiDB-lite"/>
    </source>
</evidence>
<protein>
    <recommendedName>
        <fullName evidence="2">Pyrrolo-quinoline quinone repeat domain-containing protein</fullName>
    </recommendedName>
</protein>
<dbReference type="AlphaFoldDB" id="A0A368N3X6"/>
<feature type="region of interest" description="Disordered" evidence="1">
    <location>
        <begin position="479"/>
        <end position="502"/>
    </location>
</feature>
<dbReference type="RefSeq" id="WP_114450389.1">
    <property type="nucleotide sequence ID" value="NZ_QPHM01000003.1"/>
</dbReference>
<dbReference type="InterPro" id="IPR018391">
    <property type="entry name" value="PQQ_b-propeller_rpt"/>
</dbReference>
<feature type="compositionally biased region" description="Low complexity" evidence="1">
    <location>
        <begin position="408"/>
        <end position="427"/>
    </location>
</feature>
<accession>A0A368N3X6</accession>
<feature type="region of interest" description="Disordered" evidence="1">
    <location>
        <begin position="378"/>
        <end position="444"/>
    </location>
</feature>
<gene>
    <name evidence="3" type="ORF">DU504_15580</name>
</gene>
<dbReference type="InterPro" id="IPR002372">
    <property type="entry name" value="PQQ_rpt_dom"/>
</dbReference>
<proteinExistence type="predicted"/>
<dbReference type="SUPFAM" id="SSF50998">
    <property type="entry name" value="Quinoprotein alcohol dehydrogenase-like"/>
    <property type="match status" value="2"/>
</dbReference>
<dbReference type="Proteomes" id="UP000252189">
    <property type="component" value="Unassembled WGS sequence"/>
</dbReference>
<sequence>MRSVGTAALSRRRLLAQFGAVTTATSGLIPMSGVAQSSATTNWPMHRSTATNAGTGSSVVPTESIQERWQFTVQAESFSAPAVVDGTAYVGSTSNSVYALDTATGNPRWQFRTDNSIYSTPAVADGTVYVSSTDSNVYALSTDDGSERWSTSLGLPIGASPTPVGDSVYIGGRNGRVSGLNATTGEVQWEFNTEGPIYGAPAVVDGNVYAANEAGMVFALDAEDGRRYWQTQVLNGFRSPPVVADGTLYLTSENDRVIALTAQFGEQQWSKNIPIQSPASLAVTDSILAVPGGDGTLYILDPDTGTERYQFDAGARCYSPVLSEDVLCVGISGGVRTIEPTTSAQQWSYTLSPSAHPALSVSNGVVYAAGENGTLYAIVGDETPTPGTDSADTSTQTPTPTTTPTPAPTDSRSDSDSTPTETPVSTSLATGTATPAMSTEPSQLSMVRENRTLLAGIGSVVLGSVLLASYLGLRNGSASDTVAATTESRDTHDTGDVGTDRDVEDVTSDMEPDELVEEATQAFEQGQRAKDQGEYGRAATRLEDAVEGFNQALSAVDDDQAPEIRDELEAAKAALLSVDSPRQALDDVQELLGAAESDMENAIVAFVSDQQTVARVRFRQARDRYEQAVDLLEDEGIEQLELSVEVSTDEALDEVDTFDRILGVDAETIEALREAGYDMPTDLQGLPIDELARTADIDDETAARLKVASWHTPSNQRLFTSADDVTSRLEAATLGYRTC</sequence>
<dbReference type="PANTHER" id="PTHR34512">
    <property type="entry name" value="CELL SURFACE PROTEIN"/>
    <property type="match status" value="1"/>
</dbReference>
<dbReference type="PANTHER" id="PTHR34512:SF30">
    <property type="entry name" value="OUTER MEMBRANE PROTEIN ASSEMBLY FACTOR BAMB"/>
    <property type="match status" value="1"/>
</dbReference>
<reference evidence="3 4" key="1">
    <citation type="submission" date="2018-07" db="EMBL/GenBank/DDBJ databases">
        <title>Genome sequences of Haloplanus salinus JCM 18368T.</title>
        <authorList>
            <person name="Kim Y.B."/>
            <person name="Roh S.W."/>
        </authorList>
    </citation>
    <scope>NUCLEOTIDE SEQUENCE [LARGE SCALE GENOMIC DNA]</scope>
    <source>
        <strain evidence="3 4">JCM 18368</strain>
    </source>
</reference>
<keyword evidence="4" id="KW-1185">Reference proteome</keyword>
<feature type="compositionally biased region" description="Low complexity" evidence="1">
    <location>
        <begin position="388"/>
        <end position="400"/>
    </location>
</feature>